<feature type="transmembrane region" description="Helical" evidence="10">
    <location>
        <begin position="142"/>
        <end position="163"/>
    </location>
</feature>
<dbReference type="GO" id="GO:0005886">
    <property type="term" value="C:plasma membrane"/>
    <property type="evidence" value="ECO:0007669"/>
    <property type="project" value="UniProtKB-SubCell"/>
</dbReference>
<feature type="transmembrane region" description="Helical" evidence="10">
    <location>
        <begin position="265"/>
        <end position="287"/>
    </location>
</feature>
<reference evidence="12" key="3">
    <citation type="submission" date="2023-05" db="EMBL/GenBank/DDBJ databases">
        <authorList>
            <person name="Smith C.H."/>
        </authorList>
    </citation>
    <scope>NUCLEOTIDE SEQUENCE</scope>
    <source>
        <strain evidence="12">CHS0354</strain>
        <tissue evidence="12">Mantle</tissue>
    </source>
</reference>
<feature type="transmembrane region" description="Helical" evidence="10">
    <location>
        <begin position="183"/>
        <end position="207"/>
    </location>
</feature>
<evidence type="ECO:0000256" key="3">
    <source>
        <dbReference type="ARBA" id="ARBA00022692"/>
    </source>
</evidence>
<feature type="transmembrane region" description="Helical" evidence="10">
    <location>
        <begin position="62"/>
        <end position="84"/>
    </location>
</feature>
<evidence type="ECO:0000256" key="9">
    <source>
        <dbReference type="ARBA" id="ARBA00023224"/>
    </source>
</evidence>
<keyword evidence="4 10" id="KW-1133">Transmembrane helix</keyword>
<dbReference type="PANTHER" id="PTHR24246">
    <property type="entry name" value="OLFACTORY RECEPTOR AND ADENOSINE RECEPTOR"/>
    <property type="match status" value="1"/>
</dbReference>
<dbReference type="Gene3D" id="1.20.1070.10">
    <property type="entry name" value="Rhodopsin 7-helix transmembrane proteins"/>
    <property type="match status" value="1"/>
</dbReference>
<accession>A0AAE0S1P4</accession>
<dbReference type="PANTHER" id="PTHR24246:SF27">
    <property type="entry name" value="ADENOSINE RECEPTOR, ISOFORM A"/>
    <property type="match status" value="1"/>
</dbReference>
<keyword evidence="2" id="KW-1003">Cell membrane</keyword>
<dbReference type="InterPro" id="IPR000276">
    <property type="entry name" value="GPCR_Rhodpsn"/>
</dbReference>
<reference evidence="12" key="1">
    <citation type="journal article" date="2021" name="Genome Biol. Evol.">
        <title>A High-Quality Reference Genome for a Parasitic Bivalve with Doubly Uniparental Inheritance (Bivalvia: Unionida).</title>
        <authorList>
            <person name="Smith C.H."/>
        </authorList>
    </citation>
    <scope>NUCLEOTIDE SEQUENCE</scope>
    <source>
        <strain evidence="12">CHS0354</strain>
    </source>
</reference>
<dbReference type="SUPFAM" id="SSF81321">
    <property type="entry name" value="Family A G protein-coupled receptor-like"/>
    <property type="match status" value="1"/>
</dbReference>
<comment type="caution">
    <text evidence="12">The sequence shown here is derived from an EMBL/GenBank/DDBJ whole genome shotgun (WGS) entry which is preliminary data.</text>
</comment>
<evidence type="ECO:0000259" key="11">
    <source>
        <dbReference type="PROSITE" id="PS50262"/>
    </source>
</evidence>
<organism evidence="12 13">
    <name type="scientific">Potamilus streckersoni</name>
    <dbReference type="NCBI Taxonomy" id="2493646"/>
    <lineage>
        <taxon>Eukaryota</taxon>
        <taxon>Metazoa</taxon>
        <taxon>Spiralia</taxon>
        <taxon>Lophotrochozoa</taxon>
        <taxon>Mollusca</taxon>
        <taxon>Bivalvia</taxon>
        <taxon>Autobranchia</taxon>
        <taxon>Heteroconchia</taxon>
        <taxon>Palaeoheterodonta</taxon>
        <taxon>Unionida</taxon>
        <taxon>Unionoidea</taxon>
        <taxon>Unionidae</taxon>
        <taxon>Ambleminae</taxon>
        <taxon>Lampsilini</taxon>
        <taxon>Potamilus</taxon>
    </lineage>
</organism>
<dbReference type="AlphaFoldDB" id="A0AAE0S1P4"/>
<feature type="domain" description="G-protein coupled receptors family 1 profile" evidence="11">
    <location>
        <begin position="42"/>
        <end position="285"/>
    </location>
</feature>
<dbReference type="EMBL" id="JAEAOA010001314">
    <property type="protein sequence ID" value="KAK3583661.1"/>
    <property type="molecule type" value="Genomic_DNA"/>
</dbReference>
<keyword evidence="5" id="KW-0297">G-protein coupled receptor</keyword>
<keyword evidence="9" id="KW-0807">Transducer</keyword>
<dbReference type="InterPro" id="IPR017452">
    <property type="entry name" value="GPCR_Rhodpsn_7TM"/>
</dbReference>
<keyword evidence="13" id="KW-1185">Reference proteome</keyword>
<keyword evidence="7" id="KW-0675">Receptor</keyword>
<evidence type="ECO:0000256" key="6">
    <source>
        <dbReference type="ARBA" id="ARBA00023136"/>
    </source>
</evidence>
<dbReference type="GO" id="GO:0004930">
    <property type="term" value="F:G protein-coupled receptor activity"/>
    <property type="evidence" value="ECO:0007669"/>
    <property type="project" value="UniProtKB-KW"/>
</dbReference>
<evidence type="ECO:0000256" key="7">
    <source>
        <dbReference type="ARBA" id="ARBA00023170"/>
    </source>
</evidence>
<dbReference type="Proteomes" id="UP001195483">
    <property type="component" value="Unassembled WGS sequence"/>
</dbReference>
<keyword evidence="3 10" id="KW-0812">Transmembrane</keyword>
<feature type="transmembrane region" description="Helical" evidence="10">
    <location>
        <begin position="96"/>
        <end position="121"/>
    </location>
</feature>
<dbReference type="Pfam" id="PF00001">
    <property type="entry name" value="7tm_1"/>
    <property type="match status" value="1"/>
</dbReference>
<keyword evidence="6 10" id="KW-0472">Membrane</keyword>
<evidence type="ECO:0000256" key="8">
    <source>
        <dbReference type="ARBA" id="ARBA00023180"/>
    </source>
</evidence>
<evidence type="ECO:0000313" key="12">
    <source>
        <dbReference type="EMBL" id="KAK3583661.1"/>
    </source>
</evidence>
<sequence>MTTNITSGNSISVHEALEFQPSQQTKVILYSCFVVAILTVLLNLSTVIFVAKNRKDLRKSPVKQIISLSLSDMLVGLSVIPLIVVFNNIDLLKDKIVCLAVMLLHNMSINATYYHMLGICVQRLNLVRKVTRVNGNKGNMELIAYALLVWVICIVVHVLVGLTTEKASSINECSIRELFGDNYLTFITFIICVYAVPAFLTNILYLVMVIKLRRSMRSVLPTGVPPGAELSNSNPATVAVIMVFFNNHIQRTSPINSIIRTQRKLMITMGTVLLIYDILTAPLFISYSIDLAENRRHGLYPGSYKKEHRVPFNKKDKKLYNFPARQSKPYLNSENKLERKRKIWDGNQIHML</sequence>
<evidence type="ECO:0000256" key="4">
    <source>
        <dbReference type="ARBA" id="ARBA00022989"/>
    </source>
</evidence>
<gene>
    <name evidence="12" type="ORF">CHS0354_021402</name>
</gene>
<dbReference type="CDD" id="cd00637">
    <property type="entry name" value="7tm_classA_rhodopsin-like"/>
    <property type="match status" value="1"/>
</dbReference>
<evidence type="ECO:0000256" key="10">
    <source>
        <dbReference type="SAM" id="Phobius"/>
    </source>
</evidence>
<evidence type="ECO:0000256" key="5">
    <source>
        <dbReference type="ARBA" id="ARBA00023040"/>
    </source>
</evidence>
<evidence type="ECO:0000313" key="13">
    <source>
        <dbReference type="Proteomes" id="UP001195483"/>
    </source>
</evidence>
<dbReference type="PROSITE" id="PS50262">
    <property type="entry name" value="G_PROTEIN_RECEP_F1_2"/>
    <property type="match status" value="1"/>
</dbReference>
<reference evidence="12" key="2">
    <citation type="journal article" date="2021" name="Genome Biol. Evol.">
        <title>Developing a high-quality reference genome for a parasitic bivalve with doubly uniparental inheritance (Bivalvia: Unionida).</title>
        <authorList>
            <person name="Smith C.H."/>
        </authorList>
    </citation>
    <scope>NUCLEOTIDE SEQUENCE</scope>
    <source>
        <strain evidence="12">CHS0354</strain>
        <tissue evidence="12">Mantle</tissue>
    </source>
</reference>
<proteinExistence type="predicted"/>
<evidence type="ECO:0000256" key="2">
    <source>
        <dbReference type="ARBA" id="ARBA00022475"/>
    </source>
</evidence>
<comment type="subcellular location">
    <subcellularLocation>
        <location evidence="1">Cell membrane</location>
        <topology evidence="1">Multi-pass membrane protein</topology>
    </subcellularLocation>
</comment>
<feature type="transmembrane region" description="Helical" evidence="10">
    <location>
        <begin position="27"/>
        <end position="50"/>
    </location>
</feature>
<protein>
    <recommendedName>
        <fullName evidence="11">G-protein coupled receptors family 1 profile domain-containing protein</fullName>
    </recommendedName>
</protein>
<keyword evidence="8" id="KW-0325">Glycoprotein</keyword>
<name>A0AAE0S1P4_9BIVA</name>
<evidence type="ECO:0000256" key="1">
    <source>
        <dbReference type="ARBA" id="ARBA00004651"/>
    </source>
</evidence>